<dbReference type="Proteomes" id="UP000265040">
    <property type="component" value="Chromosome 1"/>
</dbReference>
<dbReference type="Pfam" id="PF11771">
    <property type="entry name" value="DUF3314"/>
    <property type="match status" value="1"/>
</dbReference>
<dbReference type="AlphaFoldDB" id="A0A7N6BL82"/>
<evidence type="ECO:0000313" key="2">
    <source>
        <dbReference type="Ensembl" id="ENSATEP00000064543.2"/>
    </source>
</evidence>
<evidence type="ECO:0000313" key="3">
    <source>
        <dbReference type="Proteomes" id="UP000265040"/>
    </source>
</evidence>
<proteinExistence type="predicted"/>
<keyword evidence="3" id="KW-1185">Reference proteome</keyword>
<organism evidence="2 3">
    <name type="scientific">Anabas testudineus</name>
    <name type="common">Climbing perch</name>
    <name type="synonym">Anthias testudineus</name>
    <dbReference type="NCBI Taxonomy" id="64144"/>
    <lineage>
        <taxon>Eukaryota</taxon>
        <taxon>Metazoa</taxon>
        <taxon>Chordata</taxon>
        <taxon>Craniata</taxon>
        <taxon>Vertebrata</taxon>
        <taxon>Euteleostomi</taxon>
        <taxon>Actinopterygii</taxon>
        <taxon>Neopterygii</taxon>
        <taxon>Teleostei</taxon>
        <taxon>Neoteleostei</taxon>
        <taxon>Acanthomorphata</taxon>
        <taxon>Anabantaria</taxon>
        <taxon>Anabantiformes</taxon>
        <taxon>Anabantoidei</taxon>
        <taxon>Anabantidae</taxon>
        <taxon>Anabas</taxon>
    </lineage>
</organism>
<reference evidence="2" key="2">
    <citation type="submission" date="2025-08" db="UniProtKB">
        <authorList>
            <consortium name="Ensembl"/>
        </authorList>
    </citation>
    <scope>IDENTIFICATION</scope>
</reference>
<dbReference type="PANTHER" id="PTHR36292:SF1">
    <property type="entry name" value="UPF0575 PROTEIN C19ORF67"/>
    <property type="match status" value="1"/>
</dbReference>
<reference evidence="2" key="1">
    <citation type="submission" date="2021-04" db="EMBL/GenBank/DDBJ databases">
        <authorList>
            <consortium name="Wellcome Sanger Institute Data Sharing"/>
        </authorList>
    </citation>
    <scope>NUCLEOTIDE SEQUENCE [LARGE SCALE GENOMIC DNA]</scope>
</reference>
<dbReference type="Ensembl" id="ENSATET00000068323.2">
    <property type="protein sequence ID" value="ENSATEP00000064543.2"/>
    <property type="gene ID" value="ENSATEG00000026996.2"/>
</dbReference>
<accession>A0A7N6BL82</accession>
<dbReference type="GeneTree" id="ENSGT00390000009916"/>
<reference evidence="2" key="3">
    <citation type="submission" date="2025-09" db="UniProtKB">
        <authorList>
            <consortium name="Ensembl"/>
        </authorList>
    </citation>
    <scope>IDENTIFICATION</scope>
</reference>
<sequence length="355" mass="40113">MTDVEVQGELQLENSPIGQHGVPLQEDTGGGGGGGGKEPDCRESLQNSTQTEVDDEPLSLLADVALAPRCGDRAACSCLQVREMERCLQSMQVQLQVFMHKADDLHNSLVNGKGDLEREASAATVQSFLYTCQPYFNYLESTARSARPHKTPLPANIYTRMLDFSQQLCDKLEQLVLTYASYSLLCLDEAEPNSVSHFCIGQRQCGPLKLTAFRYCQPVPYLARLDTGLYKRMRWNVERLRDEQQTDEEHGGESEERNTETEYYLLCYEEIPNIHADTDRDSHGTSHCNMMKTWSIGRWVQVDPDPNTEDIYDWIMCEVPQATYHRLLFLGSEEPSSCSATDYLQQLLLSQQTTG</sequence>
<dbReference type="CTD" id="127518619"/>
<evidence type="ECO:0000256" key="1">
    <source>
        <dbReference type="SAM" id="MobiDB-lite"/>
    </source>
</evidence>
<dbReference type="InterPro" id="IPR021748">
    <property type="entry name" value="DUF3314"/>
</dbReference>
<dbReference type="InParanoid" id="A0A7N6BL82"/>
<protein>
    <submittedName>
        <fullName evidence="2">Uncharacterized protein</fullName>
    </submittedName>
</protein>
<dbReference type="FunCoup" id="A0A7N6BL82">
    <property type="interactions" value="949"/>
</dbReference>
<dbReference type="RefSeq" id="XP_026215266.1">
    <property type="nucleotide sequence ID" value="XM_026359481.2"/>
</dbReference>
<feature type="region of interest" description="Disordered" evidence="1">
    <location>
        <begin position="1"/>
        <end position="56"/>
    </location>
</feature>
<name>A0A7N6BL82_ANATE</name>
<dbReference type="PANTHER" id="PTHR36292">
    <property type="entry name" value="UPF0575 PROTEIN C19ORF67"/>
    <property type="match status" value="1"/>
</dbReference>
<dbReference type="GeneID" id="113161698"/>